<accession>A0A382H7M4</accession>
<keyword evidence="1" id="KW-0472">Membrane</keyword>
<proteinExistence type="predicted"/>
<gene>
    <name evidence="2" type="ORF">METZ01_LOCUS236138</name>
</gene>
<dbReference type="AlphaFoldDB" id="A0A382H7M4"/>
<name>A0A382H7M4_9ZZZZ</name>
<feature type="transmembrane region" description="Helical" evidence="1">
    <location>
        <begin position="12"/>
        <end position="32"/>
    </location>
</feature>
<evidence type="ECO:0000256" key="1">
    <source>
        <dbReference type="SAM" id="Phobius"/>
    </source>
</evidence>
<keyword evidence="1" id="KW-1133">Transmembrane helix</keyword>
<sequence>MSDIGKKKFIKAMCWLIGFLTVVIWYQIIWFLE</sequence>
<evidence type="ECO:0000313" key="2">
    <source>
        <dbReference type="EMBL" id="SVB83284.1"/>
    </source>
</evidence>
<reference evidence="2" key="1">
    <citation type="submission" date="2018-05" db="EMBL/GenBank/DDBJ databases">
        <authorList>
            <person name="Lanie J.A."/>
            <person name="Ng W.-L."/>
            <person name="Kazmierczak K.M."/>
            <person name="Andrzejewski T.M."/>
            <person name="Davidsen T.M."/>
            <person name="Wayne K.J."/>
            <person name="Tettelin H."/>
            <person name="Glass J.I."/>
            <person name="Rusch D."/>
            <person name="Podicherti R."/>
            <person name="Tsui H.-C.T."/>
            <person name="Winkler M.E."/>
        </authorList>
    </citation>
    <scope>NUCLEOTIDE SEQUENCE</scope>
</reference>
<organism evidence="2">
    <name type="scientific">marine metagenome</name>
    <dbReference type="NCBI Taxonomy" id="408172"/>
    <lineage>
        <taxon>unclassified sequences</taxon>
        <taxon>metagenomes</taxon>
        <taxon>ecological metagenomes</taxon>
    </lineage>
</organism>
<protein>
    <submittedName>
        <fullName evidence="2">Uncharacterized protein</fullName>
    </submittedName>
</protein>
<keyword evidence="1" id="KW-0812">Transmembrane</keyword>
<dbReference type="EMBL" id="UINC01059641">
    <property type="protein sequence ID" value="SVB83284.1"/>
    <property type="molecule type" value="Genomic_DNA"/>
</dbReference>